<dbReference type="PANTHER" id="PTHR36528">
    <property type="entry name" value="CRISPR SYSTEM SINGLE-STRAND-SPECIFIC DEOXYRIBONUCLEASE CAS10/CSM1 (SUBTYPE III-A)"/>
    <property type="match status" value="1"/>
</dbReference>
<dbReference type="InterPro" id="IPR052117">
    <property type="entry name" value="Cas10/Csm1_subtype-III-A"/>
</dbReference>
<name>A0A2U9IRP5_9CREN</name>
<evidence type="ECO:0000313" key="1">
    <source>
        <dbReference type="EMBL" id="AWR98664.1"/>
    </source>
</evidence>
<reference evidence="2" key="2">
    <citation type="submission" date="2020-03" db="EMBL/GenBank/DDBJ databases">
        <title>Complete Genome Sequences of Extremely Thermoacidophilic, Metal-Mobilizing Type-Strain Members of the Archaeal Family Sulfolobaceae: Acidianus brierleyi DSM-1651T, Acidianus sulfidivorans DSM-18786T, Metallosphaera hakonensis DSM-7519T, and Metallosphaera prunae DSM-10039T.</title>
        <authorList>
            <person name="Counts J.A."/>
            <person name="Kelly R.M."/>
        </authorList>
    </citation>
    <scope>NUCLEOTIDE SEQUENCE [LARGE SCALE GENOMIC DNA]</scope>
    <source>
        <strain evidence="2">HO1-1</strain>
    </source>
</reference>
<evidence type="ECO:0000313" key="2">
    <source>
        <dbReference type="Proteomes" id="UP000247586"/>
    </source>
</evidence>
<dbReference type="EMBL" id="CP029287">
    <property type="protein sequence ID" value="AWR98664.1"/>
    <property type="molecule type" value="Genomic_DNA"/>
</dbReference>
<dbReference type="AlphaFoldDB" id="A0A2U9IRP5"/>
<dbReference type="SUPFAM" id="SSF109604">
    <property type="entry name" value="HD-domain/PDEase-like"/>
    <property type="match status" value="1"/>
</dbReference>
<proteinExistence type="predicted"/>
<organism evidence="1 2">
    <name type="scientific">Metallosphaera hakonensis JCM 8857 = DSM 7519</name>
    <dbReference type="NCBI Taxonomy" id="1293036"/>
    <lineage>
        <taxon>Archaea</taxon>
        <taxon>Thermoproteota</taxon>
        <taxon>Thermoprotei</taxon>
        <taxon>Sulfolobales</taxon>
        <taxon>Sulfolobaceae</taxon>
        <taxon>Metallosphaera</taxon>
    </lineage>
</organism>
<protein>
    <recommendedName>
        <fullName evidence="3">HD domain-containing protein</fullName>
    </recommendedName>
</protein>
<dbReference type="Proteomes" id="UP000247586">
    <property type="component" value="Chromosome"/>
</dbReference>
<dbReference type="Gene3D" id="1.10.3210.10">
    <property type="entry name" value="Hypothetical protein af1432"/>
    <property type="match status" value="1"/>
</dbReference>
<sequence length="912" mass="102201">MLGVEKMRGKLILTEGGEEVLEVDESKVEDTLNQIIDILADLANIIDILKADVSTIDVKQKIRLYSDIVVAVFNFPMITGYSEVSGQGRRPLINSFEYLVAYALGRHIDIKPEEIYGLLKAGKLMEALTKIDESQARQILNYLNSKREKLAEIYEVLRKIPADTRPGYNISSLPSHMLLTSAIQWGLQQEGADLPILRLASVLHDVGKIKDYKNHVKGTEEFFNRLMKKLQVSEDFRRQLEYAAQKAKTHHQGEGYIDRADDMASMMDRIDPKNNPEIGVKNILKELGLNEVLNCMEKSDFDCIDNLKEDVYKDSTVKIFRRLEEKFKKMRSQELPLRDVKATSMNLLYVDFQGVQKFINYFPKLKDLATASFLVDFLVSTLPFVILDAMIRGIGNEGKQGDSAWKGNYLPLEALLSGYGGHSMIVVPSPSQNSKMTLEEIRKEILSSEILNRLDVSLGVYLAPLVGKTGKVWLYPEIWDEISAQMRARSSVDWSEKILAVSDHRPCDNCGIRPGTEMIDKGPGGKEILCTRCATVREISNLRGLTPKLKVNYKVGDKLIGLGTKSEGDGKSIDLSVVQENAMQIIAGTPLDIKEDERTHPHYVSILKFDANNASRVYKRTLTIGLFLDTSFSMDYSVKVGFSETLKELINAKGPGRETDQLDPGEELALRILIGVLYLGGDEGLILLPAVVSIPFATRFLENVSRLSNFKFKSGVVIVKPKHPVQFAITGAGTVMEEAKLTKEPVPKRDRSTKEEASENSLGIMFASSGLITDETVETTAKNYSEILRLKNDLGFMEEVIRKALNSKNNSLLRDVANLYGEIIEREPGDLTKRAKETIKVLEDVTSVYVQNRNRLHLIAYMVKERAKTQDESIRDLLTLLLKEVANSPDLRGVIPLLDALFVVKTLRSGMS</sequence>
<accession>A0A2U9IRP5</accession>
<dbReference type="InterPro" id="IPR043128">
    <property type="entry name" value="Rev_trsase/Diguanyl_cyclase"/>
</dbReference>
<dbReference type="STRING" id="1293036.GCA_001315825_02323"/>
<evidence type="ECO:0008006" key="3">
    <source>
        <dbReference type="Google" id="ProtNLM"/>
    </source>
</evidence>
<keyword evidence="2" id="KW-1185">Reference proteome</keyword>
<dbReference type="KEGG" id="mhk:DFR87_01930"/>
<gene>
    <name evidence="1" type="ORF">DFR87_01930</name>
</gene>
<reference evidence="2" key="3">
    <citation type="submission" date="2020-03" db="EMBL/GenBank/DDBJ databases">
        <title>Sequencing and Assembly of Multiple Reported Metal-Biooxidizing Members of the Extremely Thermoacidophilic Archaeal Family Sulfolobaceae.</title>
        <authorList>
            <person name="Counts J.A."/>
            <person name="Kelly R.M."/>
        </authorList>
    </citation>
    <scope>NUCLEOTIDE SEQUENCE [LARGE SCALE GENOMIC DNA]</scope>
    <source>
        <strain evidence="2">HO1-1</strain>
    </source>
</reference>
<reference evidence="1 2" key="1">
    <citation type="submission" date="2018-05" db="EMBL/GenBank/DDBJ databases">
        <title>Complete Genome Sequences of Extremely Thermoacidophilic, Metal-Mobilizing Type-Strain Members of the Archaeal Family Sulfolobaceae: Acidianus brierleyi DSM-1651T, Acidianus sulfidivorans DSM-18786T, Metallosphaera hakonensis DSM-7519T, and Metallosphaera prunae DSM-10039T.</title>
        <authorList>
            <person name="Counts J.A."/>
            <person name="Kelly R.M."/>
        </authorList>
    </citation>
    <scope>NUCLEOTIDE SEQUENCE [LARGE SCALE GENOMIC DNA]</scope>
    <source>
        <strain evidence="1 2">HO1-1</strain>
    </source>
</reference>
<dbReference type="PANTHER" id="PTHR36528:SF1">
    <property type="entry name" value="CRISPR SYSTEM SINGLE-STRAND-SPECIFIC DEOXYRIBONUCLEASE CAS10_CSM1 (SUBTYPE III-A)"/>
    <property type="match status" value="1"/>
</dbReference>
<dbReference type="Gene3D" id="3.30.70.270">
    <property type="match status" value="1"/>
</dbReference>